<keyword evidence="8 10" id="KW-0675">Receptor</keyword>
<keyword evidence="9 10" id="KW-0807">Transducer</keyword>
<feature type="transmembrane region" description="Helical" evidence="11">
    <location>
        <begin position="184"/>
        <end position="204"/>
    </location>
</feature>
<keyword evidence="4 10" id="KW-0812">Transmembrane</keyword>
<proteinExistence type="inferred from homology"/>
<dbReference type="KEGG" id="clec:106662186"/>
<comment type="similarity">
    <text evidence="2 10">Belongs to the G-protein coupled receptor 1 family.</text>
</comment>
<dbReference type="GO" id="GO:0005886">
    <property type="term" value="C:plasma membrane"/>
    <property type="evidence" value="ECO:0007669"/>
    <property type="project" value="UniProtKB-SubCell"/>
</dbReference>
<evidence type="ECO:0000256" key="3">
    <source>
        <dbReference type="ARBA" id="ARBA00022475"/>
    </source>
</evidence>
<evidence type="ECO:0000256" key="4">
    <source>
        <dbReference type="ARBA" id="ARBA00022692"/>
    </source>
</evidence>
<dbReference type="InterPro" id="IPR001681">
    <property type="entry name" value="Neurokn_rcpt"/>
</dbReference>
<dbReference type="GeneID" id="106662186"/>
<evidence type="ECO:0000256" key="8">
    <source>
        <dbReference type="ARBA" id="ARBA00023170"/>
    </source>
</evidence>
<dbReference type="OrthoDB" id="5981855at2759"/>
<evidence type="ECO:0000256" key="6">
    <source>
        <dbReference type="ARBA" id="ARBA00023040"/>
    </source>
</evidence>
<dbReference type="InterPro" id="IPR000276">
    <property type="entry name" value="GPCR_Rhodpsn"/>
</dbReference>
<feature type="transmembrane region" description="Helical" evidence="11">
    <location>
        <begin position="105"/>
        <end position="125"/>
    </location>
</feature>
<dbReference type="InterPro" id="IPR017452">
    <property type="entry name" value="GPCR_Rhodpsn_7TM"/>
</dbReference>
<organism evidence="13 14">
    <name type="scientific">Cimex lectularius</name>
    <name type="common">Bed bug</name>
    <name type="synonym">Acanthia lectularia</name>
    <dbReference type="NCBI Taxonomy" id="79782"/>
    <lineage>
        <taxon>Eukaryota</taxon>
        <taxon>Metazoa</taxon>
        <taxon>Ecdysozoa</taxon>
        <taxon>Arthropoda</taxon>
        <taxon>Hexapoda</taxon>
        <taxon>Insecta</taxon>
        <taxon>Pterygota</taxon>
        <taxon>Neoptera</taxon>
        <taxon>Paraneoptera</taxon>
        <taxon>Hemiptera</taxon>
        <taxon>Heteroptera</taxon>
        <taxon>Panheteroptera</taxon>
        <taxon>Cimicomorpha</taxon>
        <taxon>Cimicidae</taxon>
        <taxon>Cimex</taxon>
    </lineage>
</organism>
<dbReference type="GO" id="GO:0004995">
    <property type="term" value="F:tachykinin receptor activity"/>
    <property type="evidence" value="ECO:0007669"/>
    <property type="project" value="InterPro"/>
</dbReference>
<evidence type="ECO:0000256" key="5">
    <source>
        <dbReference type="ARBA" id="ARBA00022989"/>
    </source>
</evidence>
<feature type="transmembrane region" description="Helical" evidence="11">
    <location>
        <begin position="236"/>
        <end position="260"/>
    </location>
</feature>
<protein>
    <recommendedName>
        <fullName evidence="12">G-protein coupled receptors family 1 profile domain-containing protein</fullName>
    </recommendedName>
</protein>
<evidence type="ECO:0000256" key="10">
    <source>
        <dbReference type="RuleBase" id="RU000688"/>
    </source>
</evidence>
<reference evidence="13" key="1">
    <citation type="submission" date="2022-01" db="UniProtKB">
        <authorList>
            <consortium name="EnsemblMetazoa"/>
        </authorList>
    </citation>
    <scope>IDENTIFICATION</scope>
</reference>
<keyword evidence="14" id="KW-1185">Reference proteome</keyword>
<evidence type="ECO:0000256" key="1">
    <source>
        <dbReference type="ARBA" id="ARBA00004651"/>
    </source>
</evidence>
<evidence type="ECO:0000256" key="2">
    <source>
        <dbReference type="ARBA" id="ARBA00010663"/>
    </source>
</evidence>
<keyword evidence="5 11" id="KW-1133">Transmembrane helix</keyword>
<dbReference type="PANTHER" id="PTHR46925">
    <property type="entry name" value="G-PROTEIN COUPLED RECEPTOR TKR-1-RELATED"/>
    <property type="match status" value="1"/>
</dbReference>
<evidence type="ECO:0000256" key="11">
    <source>
        <dbReference type="SAM" id="Phobius"/>
    </source>
</evidence>
<evidence type="ECO:0000313" key="13">
    <source>
        <dbReference type="EnsemblMetazoa" id="XP_014241537.1"/>
    </source>
</evidence>
<dbReference type="RefSeq" id="XP_014241537.1">
    <property type="nucleotide sequence ID" value="XM_014386051.2"/>
</dbReference>
<sequence length="449" mass="51866">MDEEVDFQTLYNCTSLVLGPDTIAGFNRSELLNAVGIAATKNSSARSTLRKCLLTEPLTSYIPWWQKLLWIVLFSSMVIVATTGNAIVMWIVLAHRRMRTVTNYFLVNLSVSDLLMSLFNCIFNFTFMLDSHWPFGAVYCTFNNFVANVSVAASVFTLVAISLDRYMAIVRPLKHRISRRKAGFALAVIWLASCLLALPCLLYSTTMQMYQNGQIKTVCYLRWPDGHYPKSMSEHVYNLVFLAVTYLGPVIAMAICYTLMGRELWGSKSIGEQTQRQLDNIRSKRKVVRMFITVISIFTICWLPYHGYFIYVYHNKSIAMSSYVHHIYLFFYWLAMSNSMVNPIIYYWMNHRFRVYFRQIICCCCCMRHSENTELQSITNKRQPRSELILRSKSCHARRSISVVVESVEICRGNRHQQSMLKRSASELINSQDRKINNSSTPGMINSML</sequence>
<dbReference type="SUPFAM" id="SSF81321">
    <property type="entry name" value="Family A G protein-coupled receptor-like"/>
    <property type="match status" value="1"/>
</dbReference>
<dbReference type="Proteomes" id="UP000494040">
    <property type="component" value="Unassembled WGS sequence"/>
</dbReference>
<dbReference type="AlphaFoldDB" id="A0A8I6TBQ6"/>
<dbReference type="Gene3D" id="1.20.1070.10">
    <property type="entry name" value="Rhodopsin 7-helix transmembrane proteins"/>
    <property type="match status" value="1"/>
</dbReference>
<dbReference type="PROSITE" id="PS00237">
    <property type="entry name" value="G_PROTEIN_RECEP_F1_1"/>
    <property type="match status" value="1"/>
</dbReference>
<evidence type="ECO:0000256" key="7">
    <source>
        <dbReference type="ARBA" id="ARBA00023136"/>
    </source>
</evidence>
<dbReference type="EnsemblMetazoa" id="XM_014386051.2">
    <property type="protein sequence ID" value="XP_014241537.1"/>
    <property type="gene ID" value="LOC106662186"/>
</dbReference>
<dbReference type="PRINTS" id="PR00244">
    <property type="entry name" value="NEUROKININR"/>
</dbReference>
<dbReference type="PRINTS" id="PR00237">
    <property type="entry name" value="GPCRRHODOPSN"/>
</dbReference>
<keyword evidence="6 10" id="KW-0297">G-protein coupled receptor</keyword>
<dbReference type="PANTHER" id="PTHR46925:SF2">
    <property type="entry name" value="G-PROTEIN COUPLED RECEPTOR TKR-1-RELATED"/>
    <property type="match status" value="1"/>
</dbReference>
<dbReference type="Pfam" id="PF00001">
    <property type="entry name" value="7tm_1"/>
    <property type="match status" value="1"/>
</dbReference>
<feature type="transmembrane region" description="Helical" evidence="11">
    <location>
        <begin position="145"/>
        <end position="163"/>
    </location>
</feature>
<feature type="transmembrane region" description="Helical" evidence="11">
    <location>
        <begin position="287"/>
        <end position="305"/>
    </location>
</feature>
<dbReference type="CDD" id="cd15390">
    <property type="entry name" value="7tmA_TACR"/>
    <property type="match status" value="1"/>
</dbReference>
<dbReference type="PROSITE" id="PS50262">
    <property type="entry name" value="G_PROTEIN_RECEP_F1_2"/>
    <property type="match status" value="1"/>
</dbReference>
<accession>A0A8I6TBQ6</accession>
<name>A0A8I6TBQ6_CIMLE</name>
<feature type="transmembrane region" description="Helical" evidence="11">
    <location>
        <begin position="68"/>
        <end position="93"/>
    </location>
</feature>
<evidence type="ECO:0000259" key="12">
    <source>
        <dbReference type="PROSITE" id="PS50262"/>
    </source>
</evidence>
<feature type="transmembrane region" description="Helical" evidence="11">
    <location>
        <begin position="325"/>
        <end position="349"/>
    </location>
</feature>
<keyword evidence="3" id="KW-1003">Cell membrane</keyword>
<evidence type="ECO:0000313" key="14">
    <source>
        <dbReference type="Proteomes" id="UP000494040"/>
    </source>
</evidence>
<keyword evidence="7 11" id="KW-0472">Membrane</keyword>
<feature type="domain" description="G-protein coupled receptors family 1 profile" evidence="12">
    <location>
        <begin position="84"/>
        <end position="346"/>
    </location>
</feature>
<evidence type="ECO:0000256" key="9">
    <source>
        <dbReference type="ARBA" id="ARBA00023224"/>
    </source>
</evidence>
<dbReference type="FunFam" id="1.20.1070.10:FF:000291">
    <property type="entry name" value="Predicted protein"/>
    <property type="match status" value="1"/>
</dbReference>
<comment type="subcellular location">
    <subcellularLocation>
        <location evidence="1">Cell membrane</location>
        <topology evidence="1">Multi-pass membrane protein</topology>
    </subcellularLocation>
</comment>
<dbReference type="SMART" id="SM01381">
    <property type="entry name" value="7TM_GPCR_Srsx"/>
    <property type="match status" value="1"/>
</dbReference>